<dbReference type="RefSeq" id="WP_284723655.1">
    <property type="nucleotide sequence ID" value="NZ_BSND01000013.1"/>
</dbReference>
<sequence>MIAYPARTLWFYLFLTTIFTFAHSPAEAGLISSLAKLGKKADAPDTHHTSSFRFADELAHYPEGSVAEISFNHSQNQWMARTPDGKNVPVHQFTENAVDANKQATLLLSESNLPYSLDAFNKLPAEVAIKLKSRHGKTYSLSTSPAATNLIDNHISINISDMSSLKTALWQLQRPVTSANMRLIQLADNPHLTLPKQSYGSKIPVDKVGTNQLLNALKTMRQQSFVISAKVEDGFIIQGKEKIAVTDLEKVAADRDISLIILGSDKPKKTLDQLAKDWQKRKDTGSLTSYTAGDFYNAFAPKNTSSPVPVEIDSSRKLRTALHFDHSSSATKAVQPQSSNLELALLPLHVLTKSVMLFQPNEARAKELDDRIHPAIPSWVHLSLIASLVIGLVAYKTSWFLYLKLWASPLRVNHRHWFPFTLRYLLHRLSFVLLYLPLLGFISPLYILITWTYRIIYFLLIRPAYWIFNKFG</sequence>
<dbReference type="Proteomes" id="UP001161423">
    <property type="component" value="Unassembled WGS sequence"/>
</dbReference>
<gene>
    <name evidence="2" type="ORF">GCM10007891_27000</name>
</gene>
<proteinExistence type="predicted"/>
<organism evidence="2 3">
    <name type="scientific">Methylophaga thalassica</name>
    <dbReference type="NCBI Taxonomy" id="40223"/>
    <lineage>
        <taxon>Bacteria</taxon>
        <taxon>Pseudomonadati</taxon>
        <taxon>Pseudomonadota</taxon>
        <taxon>Gammaproteobacteria</taxon>
        <taxon>Thiotrichales</taxon>
        <taxon>Piscirickettsiaceae</taxon>
        <taxon>Methylophaga</taxon>
    </lineage>
</organism>
<feature type="transmembrane region" description="Helical" evidence="1">
    <location>
        <begin position="379"/>
        <end position="403"/>
    </location>
</feature>
<dbReference type="EMBL" id="BSND01000013">
    <property type="protein sequence ID" value="GLQ00847.1"/>
    <property type="molecule type" value="Genomic_DNA"/>
</dbReference>
<reference evidence="2" key="2">
    <citation type="submission" date="2023-01" db="EMBL/GenBank/DDBJ databases">
        <title>Draft genome sequence of Methylophaga thalassica strain NBRC 102424.</title>
        <authorList>
            <person name="Sun Q."/>
            <person name="Mori K."/>
        </authorList>
    </citation>
    <scope>NUCLEOTIDE SEQUENCE</scope>
    <source>
        <strain evidence="2">NBRC 102424</strain>
    </source>
</reference>
<name>A0ABQ5TXE5_9GAMM</name>
<protein>
    <submittedName>
        <fullName evidence="2">Uncharacterized protein</fullName>
    </submittedName>
</protein>
<keyword evidence="1" id="KW-0472">Membrane</keyword>
<keyword evidence="1" id="KW-1133">Transmembrane helix</keyword>
<evidence type="ECO:0000313" key="3">
    <source>
        <dbReference type="Proteomes" id="UP001161423"/>
    </source>
</evidence>
<evidence type="ECO:0000313" key="2">
    <source>
        <dbReference type="EMBL" id="GLQ00847.1"/>
    </source>
</evidence>
<comment type="caution">
    <text evidence="2">The sequence shown here is derived from an EMBL/GenBank/DDBJ whole genome shotgun (WGS) entry which is preliminary data.</text>
</comment>
<accession>A0ABQ5TXE5</accession>
<feature type="transmembrane region" description="Helical" evidence="1">
    <location>
        <begin position="424"/>
        <end position="442"/>
    </location>
</feature>
<reference evidence="2" key="1">
    <citation type="journal article" date="2014" name="Int. J. Syst. Evol. Microbiol.">
        <title>Complete genome of a new Firmicutes species belonging to the dominant human colonic microbiota ('Ruminococcus bicirculans') reveals two chromosomes and a selective capacity to utilize plant glucans.</title>
        <authorList>
            <consortium name="NISC Comparative Sequencing Program"/>
            <person name="Wegmann U."/>
            <person name="Louis P."/>
            <person name="Goesmann A."/>
            <person name="Henrissat B."/>
            <person name="Duncan S.H."/>
            <person name="Flint H.J."/>
        </authorList>
    </citation>
    <scope>NUCLEOTIDE SEQUENCE</scope>
    <source>
        <strain evidence="2">NBRC 102424</strain>
    </source>
</reference>
<evidence type="ECO:0000256" key="1">
    <source>
        <dbReference type="SAM" id="Phobius"/>
    </source>
</evidence>
<keyword evidence="1" id="KW-0812">Transmembrane</keyword>
<keyword evidence="3" id="KW-1185">Reference proteome</keyword>